<dbReference type="InterPro" id="IPR001463">
    <property type="entry name" value="Na/Ala_symport"/>
</dbReference>
<feature type="transmembrane region" description="Helical" evidence="9">
    <location>
        <begin position="260"/>
        <end position="277"/>
    </location>
</feature>
<keyword evidence="3 9" id="KW-0813">Transport</keyword>
<dbReference type="PANTHER" id="PTHR30330:SF3">
    <property type="entry name" value="TRANSCRIPTIONAL REGULATOR, LRP FAMILY"/>
    <property type="match status" value="1"/>
</dbReference>
<dbReference type="EMBL" id="AP017470">
    <property type="protein sequence ID" value="BBB33655.1"/>
    <property type="molecule type" value="Genomic_DNA"/>
</dbReference>
<feature type="transmembrane region" description="Helical" evidence="9">
    <location>
        <begin position="189"/>
        <end position="208"/>
    </location>
</feature>
<dbReference type="PROSITE" id="PS00873">
    <property type="entry name" value="NA_ALANINE_SYMP"/>
    <property type="match status" value="1"/>
</dbReference>
<accession>A0A7R6SZE4</accession>
<dbReference type="Gene3D" id="1.20.1740.10">
    <property type="entry name" value="Amino acid/polyamine transporter I"/>
    <property type="match status" value="1"/>
</dbReference>
<dbReference type="PANTHER" id="PTHR30330">
    <property type="entry name" value="AGSS FAMILY TRANSPORTER, SODIUM-ALANINE"/>
    <property type="match status" value="1"/>
</dbReference>
<evidence type="ECO:0000256" key="8">
    <source>
        <dbReference type="ARBA" id="ARBA00023136"/>
    </source>
</evidence>
<proteinExistence type="inferred from homology"/>
<keyword evidence="8 9" id="KW-0472">Membrane</keyword>
<evidence type="ECO:0000313" key="10">
    <source>
        <dbReference type="EMBL" id="BBB33655.1"/>
    </source>
</evidence>
<feature type="transmembrane region" description="Helical" evidence="9">
    <location>
        <begin position="102"/>
        <end position="119"/>
    </location>
</feature>
<feature type="transmembrane region" description="Helical" evidence="9">
    <location>
        <begin position="309"/>
        <end position="335"/>
    </location>
</feature>
<evidence type="ECO:0000313" key="11">
    <source>
        <dbReference type="Proteomes" id="UP000595564"/>
    </source>
</evidence>
<evidence type="ECO:0000256" key="7">
    <source>
        <dbReference type="ARBA" id="ARBA00022989"/>
    </source>
</evidence>
<dbReference type="GO" id="GO:0005283">
    <property type="term" value="F:amino acid:sodium symporter activity"/>
    <property type="evidence" value="ECO:0007669"/>
    <property type="project" value="InterPro"/>
</dbReference>
<feature type="transmembrane region" description="Helical" evidence="9">
    <location>
        <begin position="432"/>
        <end position="451"/>
    </location>
</feature>
<feature type="transmembrane region" description="Helical" evidence="9">
    <location>
        <begin position="74"/>
        <end position="96"/>
    </location>
</feature>
<dbReference type="PRINTS" id="PR00175">
    <property type="entry name" value="NAALASMPORT"/>
</dbReference>
<dbReference type="GO" id="GO:0005886">
    <property type="term" value="C:plasma membrane"/>
    <property type="evidence" value="ECO:0007669"/>
    <property type="project" value="UniProtKB-SubCell"/>
</dbReference>
<dbReference type="RefSeq" id="WP_201327969.1">
    <property type="nucleotide sequence ID" value="NZ_AP017470.1"/>
</dbReference>
<reference evidence="10 11" key="1">
    <citation type="journal article" date="2012" name="Extremophiles">
        <title>Thermotomaculum hydrothermale gen. nov., sp. nov., a novel heterotrophic thermophile within the phylum Acidobacteria from a deep-sea hydrothermal vent chimney in the Southern Okinawa Trough.</title>
        <authorList>
            <person name="Izumi H."/>
            <person name="Nunoura T."/>
            <person name="Miyazaki M."/>
            <person name="Mino S."/>
            <person name="Toki T."/>
            <person name="Takai K."/>
            <person name="Sako Y."/>
            <person name="Sawabe T."/>
            <person name="Nakagawa S."/>
        </authorList>
    </citation>
    <scope>NUCLEOTIDE SEQUENCE [LARGE SCALE GENOMIC DNA]</scope>
    <source>
        <strain evidence="10 11">AC55</strain>
    </source>
</reference>
<evidence type="ECO:0000256" key="1">
    <source>
        <dbReference type="ARBA" id="ARBA00004651"/>
    </source>
</evidence>
<name>A0A7R6SZE4_9BACT</name>
<keyword evidence="6 9" id="KW-0769">Symport</keyword>
<feature type="transmembrane region" description="Helical" evidence="9">
    <location>
        <begin position="366"/>
        <end position="388"/>
    </location>
</feature>
<comment type="subcellular location">
    <subcellularLocation>
        <location evidence="1 9">Cell membrane</location>
        <topology evidence="1 9">Multi-pass membrane protein</topology>
    </subcellularLocation>
</comment>
<evidence type="ECO:0000256" key="4">
    <source>
        <dbReference type="ARBA" id="ARBA00022475"/>
    </source>
</evidence>
<gene>
    <name evidence="10" type="ORF">TTHT_2231</name>
</gene>
<dbReference type="AlphaFoldDB" id="A0A7R6SZE4"/>
<dbReference type="Proteomes" id="UP000595564">
    <property type="component" value="Chromosome"/>
</dbReference>
<feature type="transmembrane region" description="Helical" evidence="9">
    <location>
        <begin position="23"/>
        <end position="43"/>
    </location>
</feature>
<dbReference type="NCBIfam" id="TIGR00835">
    <property type="entry name" value="agcS"/>
    <property type="match status" value="1"/>
</dbReference>
<feature type="transmembrane region" description="Helical" evidence="9">
    <location>
        <begin position="220"/>
        <end position="240"/>
    </location>
</feature>
<organism evidence="10 11">
    <name type="scientific">Thermotomaculum hydrothermale</name>
    <dbReference type="NCBI Taxonomy" id="981385"/>
    <lineage>
        <taxon>Bacteria</taxon>
        <taxon>Pseudomonadati</taxon>
        <taxon>Acidobacteriota</taxon>
        <taxon>Holophagae</taxon>
        <taxon>Thermotomaculales</taxon>
        <taxon>Thermotomaculaceae</taxon>
        <taxon>Thermotomaculum</taxon>
    </lineage>
</organism>
<keyword evidence="5 9" id="KW-0812">Transmembrane</keyword>
<sequence length="462" mass="49922">MVDKIREIVEFLSSLIWNFPEKAPIMVVLLLGAGVYITLYLGFIQIRKFWHSWEVISGKYDNQEEEGDISHFQALSAALSATVGIGNIAGVATAIHYGGPGALFWMWITAIFGMALKYAECTLSLYYRKVNPDGSVSGGPMYYIERGLGKNFKPLAILFAACTVISSFGSGNAVQAFTVADQFKADFGIPQYVTGIILVLIVGSVILGGIKRIGQVASKLAPFMAILYVLASVTAIVLHIDKVPEMFKLIITSAFNPPAAIGGFAGTTFLYTLIWGVKRGIFSNEAGQGSAPIAHAAAKTKEAAREGTVAMIGPFIDTLVICTMTGLVIIISGAWTHIDASGVALNGSPLTAKAFELSLSSLLGNYGRYLVTVSVFLFGISTAISWSYYGDRSIQYLFGDKAILPYRIVFLIMHFVGAIFTLEIVWSFGDLALGLMAIPNLIAVVLLSPKVKEITKDYFSRY</sequence>
<feature type="transmembrane region" description="Helical" evidence="9">
    <location>
        <begin position="408"/>
        <end position="426"/>
    </location>
</feature>
<evidence type="ECO:0000256" key="6">
    <source>
        <dbReference type="ARBA" id="ARBA00022847"/>
    </source>
</evidence>
<keyword evidence="4 9" id="KW-1003">Cell membrane</keyword>
<evidence type="ECO:0000256" key="5">
    <source>
        <dbReference type="ARBA" id="ARBA00022692"/>
    </source>
</evidence>
<comment type="similarity">
    <text evidence="2 9">Belongs to the alanine or glycine:cation symporter (AGCS) (TC 2.A.25) family.</text>
</comment>
<feature type="transmembrane region" description="Helical" evidence="9">
    <location>
        <begin position="155"/>
        <end position="177"/>
    </location>
</feature>
<evidence type="ECO:0000256" key="2">
    <source>
        <dbReference type="ARBA" id="ARBA00009261"/>
    </source>
</evidence>
<keyword evidence="7 9" id="KW-1133">Transmembrane helix</keyword>
<evidence type="ECO:0000256" key="9">
    <source>
        <dbReference type="RuleBase" id="RU363064"/>
    </source>
</evidence>
<dbReference type="FunFam" id="1.20.1740.10:FF:000004">
    <property type="entry name" value="Sodium:alanine symporter family protein"/>
    <property type="match status" value="1"/>
</dbReference>
<dbReference type="Pfam" id="PF01235">
    <property type="entry name" value="Na_Ala_symp"/>
    <property type="match status" value="1"/>
</dbReference>
<evidence type="ECO:0000256" key="3">
    <source>
        <dbReference type="ARBA" id="ARBA00022448"/>
    </source>
</evidence>
<protein>
    <submittedName>
        <fullName evidence="10">Alanine or glycine:cation symporter, AGCS family</fullName>
    </submittedName>
</protein>
<keyword evidence="11" id="KW-1185">Reference proteome</keyword>
<dbReference type="KEGG" id="thyd:TTHT_2231"/>